<protein>
    <submittedName>
        <fullName evidence="1">Uncharacterized protein</fullName>
    </submittedName>
</protein>
<gene>
    <name evidence="1" type="ORF">OF850_19520</name>
</gene>
<accession>A0ABT3P050</accession>
<dbReference type="EMBL" id="JAPFQI010000022">
    <property type="protein sequence ID" value="MCW8087802.1"/>
    <property type="molecule type" value="Genomic_DNA"/>
</dbReference>
<keyword evidence="2" id="KW-1185">Reference proteome</keyword>
<dbReference type="Gene3D" id="3.40.50.1820">
    <property type="entry name" value="alpha/beta hydrolase"/>
    <property type="match status" value="1"/>
</dbReference>
<organism evidence="1 2">
    <name type="scientific">Sabulicella glaciei</name>
    <dbReference type="NCBI Taxonomy" id="2984948"/>
    <lineage>
        <taxon>Bacteria</taxon>
        <taxon>Pseudomonadati</taxon>
        <taxon>Pseudomonadota</taxon>
        <taxon>Alphaproteobacteria</taxon>
        <taxon>Acetobacterales</taxon>
        <taxon>Acetobacteraceae</taxon>
        <taxon>Sabulicella</taxon>
    </lineage>
</organism>
<sequence length="430" mass="45974">MTTARDVSLARLALAAYSNADPPLPAGFTPLPTTALTLDPSLGASFVDGIYRNQNAAALVVTGSLNGEPTVVLAFRGSDDREDSINSLRDINADYPDFAPLVSALDSYVTATEVRNVAVTGHSLGGAMTQLYMSQHPSAATQYLAVTFGSPGALLGEGTDPRSRDYVIAGDPAVYLGENRAETGAELRANPLLAGGAAFIAADTFPGLTVADALASLPSLTRDYENRGITVLLPSLDGSVDQVSDFRELLRADPANHRIEVYTFQVASEAAGTNGRNPAPLFDRDFYLARNPDVAAAGVDAQTHYEQFGWREGRDPDAAFKTSFYLASNPDVAAAGVNPLEHYSIYGWREGRDPNPYFDPDFYRASNPDVAAAGVEPLLHYQLWGWMEGRDPGPSFSTSRYLAANPDVLAAGVDPLGHYLQFGIEEGRIF</sequence>
<dbReference type="SUPFAM" id="SSF53474">
    <property type="entry name" value="alpha/beta-Hydrolases"/>
    <property type="match status" value="1"/>
</dbReference>
<dbReference type="Pfam" id="PF26363">
    <property type="entry name" value="Phospholipase-like"/>
    <property type="match status" value="1"/>
</dbReference>
<comment type="caution">
    <text evidence="1">The sequence shown here is derived from an EMBL/GenBank/DDBJ whole genome shotgun (WGS) entry which is preliminary data.</text>
</comment>
<dbReference type="RefSeq" id="WP_301592010.1">
    <property type="nucleotide sequence ID" value="NZ_JAPFQI010000022.1"/>
</dbReference>
<reference evidence="1 2" key="1">
    <citation type="submission" date="2022-10" db="EMBL/GenBank/DDBJ databases">
        <title>Roseococcus glaciei nov., sp. nov., isolated from glacier.</title>
        <authorList>
            <person name="Liu Q."/>
            <person name="Xin Y.-H."/>
        </authorList>
    </citation>
    <scope>NUCLEOTIDE SEQUENCE [LARGE SCALE GENOMIC DNA]</scope>
    <source>
        <strain evidence="1 2">MDT2-1-1</strain>
    </source>
</reference>
<evidence type="ECO:0000313" key="2">
    <source>
        <dbReference type="Proteomes" id="UP001526430"/>
    </source>
</evidence>
<name>A0ABT3P050_9PROT</name>
<proteinExistence type="predicted"/>
<dbReference type="InterPro" id="IPR029058">
    <property type="entry name" value="AB_hydrolase_fold"/>
</dbReference>
<evidence type="ECO:0000313" key="1">
    <source>
        <dbReference type="EMBL" id="MCW8087802.1"/>
    </source>
</evidence>
<dbReference type="Proteomes" id="UP001526430">
    <property type="component" value="Unassembled WGS sequence"/>
</dbReference>